<accession>A0A7N2M5R4</accession>
<evidence type="ECO:0000313" key="9">
    <source>
        <dbReference type="Proteomes" id="UP000594261"/>
    </source>
</evidence>
<feature type="transmembrane region" description="Helical" evidence="6">
    <location>
        <begin position="353"/>
        <end position="373"/>
    </location>
</feature>
<dbReference type="GO" id="GO:0015297">
    <property type="term" value="F:antiporter activity"/>
    <property type="evidence" value="ECO:0007669"/>
    <property type="project" value="InterPro"/>
</dbReference>
<organism evidence="8 9">
    <name type="scientific">Quercus lobata</name>
    <name type="common">Valley oak</name>
    <dbReference type="NCBI Taxonomy" id="97700"/>
    <lineage>
        <taxon>Eukaryota</taxon>
        <taxon>Viridiplantae</taxon>
        <taxon>Streptophyta</taxon>
        <taxon>Embryophyta</taxon>
        <taxon>Tracheophyta</taxon>
        <taxon>Spermatophyta</taxon>
        <taxon>Magnoliopsida</taxon>
        <taxon>eudicotyledons</taxon>
        <taxon>Gunneridae</taxon>
        <taxon>Pentapetalae</taxon>
        <taxon>rosids</taxon>
        <taxon>fabids</taxon>
        <taxon>Fagales</taxon>
        <taxon>Fagaceae</taxon>
        <taxon>Quercus</taxon>
    </lineage>
</organism>
<evidence type="ECO:0000313" key="8">
    <source>
        <dbReference type="EnsemblPlants" id="QL07p033976:mrna"/>
    </source>
</evidence>
<feature type="compositionally biased region" description="Pro residues" evidence="7">
    <location>
        <begin position="66"/>
        <end position="77"/>
    </location>
</feature>
<feature type="transmembrane region" description="Helical" evidence="6">
    <location>
        <begin position="393"/>
        <end position="417"/>
    </location>
</feature>
<comment type="subcellular location">
    <subcellularLocation>
        <location evidence="1">Membrane</location>
        <topology evidence="1">Multi-pass membrane protein</topology>
    </subcellularLocation>
</comment>
<sequence length="567" mass="60299">MASTLTRHHLLCLYSPKPNPSSFKSQSPIRNPNFSFRLRTTVLKSSPQKRVSTSIETPPQDLKPAETPPPRVDPVPPSSSSRLRRLRDGIKFDELALEILSIALPAALALAADPIASLVDSAFVGHLGSVELAAVGVSVSVFNLVSKLFNVPLLNITTSFVAEEQALISKAAKDSEMDKDRAGEHKGKVLLPSVSTSLALAASIGIAEAVALSFGSGFLMNIMGIPADSPMRVPAEQFLTWRAFGAPPIVIALAAQGTFRGFKDTKTPLYAIGKSQHASLSLSLSLSFYICAGNLLNALLDPILIFLFGIGIGGAAIATVISEYLIAFILLWELNGKVLLISPNIDGRKVASYLKSGGLLIGRTLAVLVTMTLATSMAAREGPIPMAGHQICIQVWLAVSLLTDALALAGQALLASGYSQGNYEQSRQVIYRVLQIGLVSGTALAVILFLGFGAFSSLFTTDLEVLTIAWSGILFVAGSQPMNALAFVLDGLYYGVSDFGYAAYSMVLVGLISSMYLLVAAPAFGLAGVWSGLFLFMTLRVVAGIWRLGSKSGPWKMVWSEMKQESE</sequence>
<feature type="transmembrane region" description="Helical" evidence="6">
    <location>
        <begin position="527"/>
        <end position="548"/>
    </location>
</feature>
<evidence type="ECO:0000256" key="7">
    <source>
        <dbReference type="SAM" id="MobiDB-lite"/>
    </source>
</evidence>
<keyword evidence="9" id="KW-1185">Reference proteome</keyword>
<dbReference type="OMA" id="QPFVGYN"/>
<feature type="transmembrane region" description="Helical" evidence="6">
    <location>
        <begin position="239"/>
        <end position="259"/>
    </location>
</feature>
<feature type="transmembrane region" description="Helical" evidence="6">
    <location>
        <begin position="501"/>
        <end position="521"/>
    </location>
</feature>
<feature type="transmembrane region" description="Helical" evidence="6">
    <location>
        <begin position="306"/>
        <end position="332"/>
    </location>
</feature>
<dbReference type="GO" id="GO:0042910">
    <property type="term" value="F:xenobiotic transmembrane transporter activity"/>
    <property type="evidence" value="ECO:0007669"/>
    <property type="project" value="InterPro"/>
</dbReference>
<dbReference type="InParanoid" id="A0A7N2M5R4"/>
<reference evidence="8 9" key="1">
    <citation type="journal article" date="2016" name="G3 (Bethesda)">
        <title>First Draft Assembly and Annotation of the Genome of a California Endemic Oak Quercus lobata Nee (Fagaceae).</title>
        <authorList>
            <person name="Sork V.L."/>
            <person name="Fitz-Gibbon S.T."/>
            <person name="Puiu D."/>
            <person name="Crepeau M."/>
            <person name="Gugger P.F."/>
            <person name="Sherman R."/>
            <person name="Stevens K."/>
            <person name="Langley C.H."/>
            <person name="Pellegrini M."/>
            <person name="Salzberg S.L."/>
        </authorList>
    </citation>
    <scope>NUCLEOTIDE SEQUENCE [LARGE SCALE GENOMIC DNA]</scope>
    <source>
        <strain evidence="8 9">cv. SW786</strain>
    </source>
</reference>
<dbReference type="Pfam" id="PF01554">
    <property type="entry name" value="MatE"/>
    <property type="match status" value="2"/>
</dbReference>
<dbReference type="Gramene" id="QL07p033976:mrna">
    <property type="protein sequence ID" value="QL07p033976:mrna"/>
    <property type="gene ID" value="QL07p033976"/>
</dbReference>
<evidence type="ECO:0000256" key="2">
    <source>
        <dbReference type="ARBA" id="ARBA00010199"/>
    </source>
</evidence>
<evidence type="ECO:0000256" key="4">
    <source>
        <dbReference type="ARBA" id="ARBA00022989"/>
    </source>
</evidence>
<protein>
    <recommendedName>
        <fullName evidence="6">Protein DETOXIFICATION</fullName>
    </recommendedName>
    <alternativeName>
        <fullName evidence="6">Multidrug and toxic compound extrusion protein</fullName>
    </alternativeName>
</protein>
<feature type="region of interest" description="Disordered" evidence="7">
    <location>
        <begin position="44"/>
        <end position="82"/>
    </location>
</feature>
<name>A0A7N2M5R4_QUELO</name>
<feature type="transmembrane region" description="Helical" evidence="6">
    <location>
        <begin position="123"/>
        <end position="145"/>
    </location>
</feature>
<feature type="transmembrane region" description="Helical" evidence="6">
    <location>
        <begin position="429"/>
        <end position="455"/>
    </location>
</feature>
<dbReference type="AlphaFoldDB" id="A0A7N2M5R4"/>
<comment type="similarity">
    <text evidence="2 6">Belongs to the multi antimicrobial extrusion (MATE) (TC 2.A.66.1) family.</text>
</comment>
<feature type="transmembrane region" description="Helical" evidence="6">
    <location>
        <begin position="467"/>
        <end position="489"/>
    </location>
</feature>
<proteinExistence type="inferred from homology"/>
<dbReference type="PANTHER" id="PTHR42893:SF46">
    <property type="entry name" value="PROTEIN DETOXIFICATION 44, CHLOROPLASTIC"/>
    <property type="match status" value="1"/>
</dbReference>
<dbReference type="Proteomes" id="UP000594261">
    <property type="component" value="Chromosome 7"/>
</dbReference>
<keyword evidence="5 6" id="KW-0472">Membrane</keyword>
<evidence type="ECO:0000256" key="3">
    <source>
        <dbReference type="ARBA" id="ARBA00022692"/>
    </source>
</evidence>
<dbReference type="FunCoup" id="A0A7N2M5R4">
    <property type="interactions" value="733"/>
</dbReference>
<evidence type="ECO:0000256" key="6">
    <source>
        <dbReference type="RuleBase" id="RU004914"/>
    </source>
</evidence>
<evidence type="ECO:0000256" key="1">
    <source>
        <dbReference type="ARBA" id="ARBA00004141"/>
    </source>
</evidence>
<dbReference type="EnsemblPlants" id="QL07p033976:mrna">
    <property type="protein sequence ID" value="QL07p033976:mrna"/>
    <property type="gene ID" value="QL07p033976"/>
</dbReference>
<dbReference type="EMBL" id="LRBV02000007">
    <property type="status" value="NOT_ANNOTATED_CDS"/>
    <property type="molecule type" value="Genomic_DNA"/>
</dbReference>
<feature type="transmembrane region" description="Helical" evidence="6">
    <location>
        <begin position="92"/>
        <end position="111"/>
    </location>
</feature>
<dbReference type="CDD" id="cd13136">
    <property type="entry name" value="MATE_DinF_like"/>
    <property type="match status" value="1"/>
</dbReference>
<dbReference type="InterPro" id="IPR002528">
    <property type="entry name" value="MATE_fam"/>
</dbReference>
<reference evidence="8" key="2">
    <citation type="submission" date="2021-01" db="UniProtKB">
        <authorList>
            <consortium name="EnsemblPlants"/>
        </authorList>
    </citation>
    <scope>IDENTIFICATION</scope>
</reference>
<feature type="compositionally biased region" description="Polar residues" evidence="7">
    <location>
        <begin position="44"/>
        <end position="57"/>
    </location>
</feature>
<feature type="transmembrane region" description="Helical" evidence="6">
    <location>
        <begin position="280"/>
        <end position="300"/>
    </location>
</feature>
<dbReference type="GO" id="GO:0016020">
    <property type="term" value="C:membrane"/>
    <property type="evidence" value="ECO:0007669"/>
    <property type="project" value="UniProtKB-SubCell"/>
</dbReference>
<keyword evidence="3 6" id="KW-0812">Transmembrane</keyword>
<keyword evidence="4 6" id="KW-1133">Transmembrane helix</keyword>
<dbReference type="NCBIfam" id="TIGR00797">
    <property type="entry name" value="matE"/>
    <property type="match status" value="1"/>
</dbReference>
<evidence type="ECO:0000256" key="5">
    <source>
        <dbReference type="ARBA" id="ARBA00023136"/>
    </source>
</evidence>
<feature type="transmembrane region" description="Helical" evidence="6">
    <location>
        <begin position="198"/>
        <end position="219"/>
    </location>
</feature>
<dbReference type="PANTHER" id="PTHR42893">
    <property type="entry name" value="PROTEIN DETOXIFICATION 44, CHLOROPLASTIC-RELATED"/>
    <property type="match status" value="1"/>
</dbReference>
<dbReference type="InterPro" id="IPR044644">
    <property type="entry name" value="DinF-like"/>
</dbReference>